<sequence length="60" mass="6650">MKSFTSIIFFLALASLGMSQKCNKKENEVCKEGCPKEIGVKSCVSDDRGLSCVCNFPDRR</sequence>
<evidence type="ECO:0000313" key="2">
    <source>
        <dbReference type="EMBL" id="CAG8976825.1"/>
    </source>
</evidence>
<keyword evidence="3" id="KW-1185">Reference proteome</keyword>
<dbReference type="EMBL" id="CAJVRM010000193">
    <property type="protein sequence ID" value="CAG8976825.1"/>
    <property type="molecule type" value="Genomic_DNA"/>
</dbReference>
<name>A0A9N9LPH9_9HELO</name>
<proteinExistence type="predicted"/>
<protein>
    <submittedName>
        <fullName evidence="2">Uncharacterized protein</fullName>
    </submittedName>
</protein>
<dbReference type="AlphaFoldDB" id="A0A9N9LPH9"/>
<dbReference type="Proteomes" id="UP000701801">
    <property type="component" value="Unassembled WGS sequence"/>
</dbReference>
<accession>A0A9N9LPH9</accession>
<organism evidence="2 3">
    <name type="scientific">Hymenoscyphus albidus</name>
    <dbReference type="NCBI Taxonomy" id="595503"/>
    <lineage>
        <taxon>Eukaryota</taxon>
        <taxon>Fungi</taxon>
        <taxon>Dikarya</taxon>
        <taxon>Ascomycota</taxon>
        <taxon>Pezizomycotina</taxon>
        <taxon>Leotiomycetes</taxon>
        <taxon>Helotiales</taxon>
        <taxon>Helotiaceae</taxon>
        <taxon>Hymenoscyphus</taxon>
    </lineage>
</organism>
<reference evidence="2" key="1">
    <citation type="submission" date="2021-07" db="EMBL/GenBank/DDBJ databases">
        <authorList>
            <person name="Durling M."/>
        </authorList>
    </citation>
    <scope>NUCLEOTIDE SEQUENCE</scope>
</reference>
<gene>
    <name evidence="2" type="ORF">HYALB_00009089</name>
</gene>
<keyword evidence="1" id="KW-0732">Signal</keyword>
<evidence type="ECO:0000313" key="3">
    <source>
        <dbReference type="Proteomes" id="UP000701801"/>
    </source>
</evidence>
<feature type="signal peptide" evidence="1">
    <location>
        <begin position="1"/>
        <end position="19"/>
    </location>
</feature>
<comment type="caution">
    <text evidence="2">The sequence shown here is derived from an EMBL/GenBank/DDBJ whole genome shotgun (WGS) entry which is preliminary data.</text>
</comment>
<evidence type="ECO:0000256" key="1">
    <source>
        <dbReference type="SAM" id="SignalP"/>
    </source>
</evidence>
<feature type="chain" id="PRO_5040135553" evidence="1">
    <location>
        <begin position="20"/>
        <end position="60"/>
    </location>
</feature>